<dbReference type="GO" id="GO:0016787">
    <property type="term" value="F:hydrolase activity"/>
    <property type="evidence" value="ECO:0007669"/>
    <property type="project" value="InterPro"/>
</dbReference>
<keyword evidence="4" id="KW-1185">Reference proteome</keyword>
<dbReference type="InParanoid" id="A0A1M6NIW3"/>
<dbReference type="Gene3D" id="2.60.120.560">
    <property type="entry name" value="Exo-inulinase, domain 1"/>
    <property type="match status" value="1"/>
</dbReference>
<dbReference type="Pfam" id="PF06439">
    <property type="entry name" value="3keto-disac_hyd"/>
    <property type="match status" value="1"/>
</dbReference>
<feature type="chain" id="PRO_5012929192" description="3-keto-alpha-glucoside-1,2-lyase/3-keto-2-hydroxy-glucal hydratase domain-containing protein" evidence="1">
    <location>
        <begin position="20"/>
        <end position="237"/>
    </location>
</feature>
<keyword evidence="1" id="KW-0732">Signal</keyword>
<evidence type="ECO:0000313" key="3">
    <source>
        <dbReference type="EMBL" id="SHJ95675.1"/>
    </source>
</evidence>
<dbReference type="InterPro" id="IPR010496">
    <property type="entry name" value="AL/BT2_dom"/>
</dbReference>
<dbReference type="EMBL" id="FQYR01000005">
    <property type="protein sequence ID" value="SHJ95675.1"/>
    <property type="molecule type" value="Genomic_DNA"/>
</dbReference>
<organism evidence="3 4">
    <name type="scientific">Rubritalea squalenifaciens DSM 18772</name>
    <dbReference type="NCBI Taxonomy" id="1123071"/>
    <lineage>
        <taxon>Bacteria</taxon>
        <taxon>Pseudomonadati</taxon>
        <taxon>Verrucomicrobiota</taxon>
        <taxon>Verrucomicrobiia</taxon>
        <taxon>Verrucomicrobiales</taxon>
        <taxon>Rubritaleaceae</taxon>
        <taxon>Rubritalea</taxon>
    </lineage>
</organism>
<dbReference type="Proteomes" id="UP000184510">
    <property type="component" value="Unassembled WGS sequence"/>
</dbReference>
<dbReference type="AlphaFoldDB" id="A0A1M6NIW3"/>
<protein>
    <recommendedName>
        <fullName evidence="2">3-keto-alpha-glucoside-1,2-lyase/3-keto-2-hydroxy-glucal hydratase domain-containing protein</fullName>
    </recommendedName>
</protein>
<sequence>MKALLTAITSLSLICATHADEAISLFNGKDLTGWKAEYQKSDQGKDYWSVKDGAITVDTKGDKKHLYVWLVHEKEFADFDLSLKIKELRPAGGNSGIQIRSRYSPHPKGKGMWMNGPQIDIHTPTPYRIGLIYDETFETQHWIHPVKPSWKVNPEDTKHQVVWKKDGWNTLRIKAVGTKIQTWLNGNLVSDYDGEGVLNDEHHKKHHVGMKGHIALQLHARDDLALQFKDITIKEIK</sequence>
<evidence type="ECO:0000256" key="1">
    <source>
        <dbReference type="SAM" id="SignalP"/>
    </source>
</evidence>
<reference evidence="3 4" key="1">
    <citation type="submission" date="2016-11" db="EMBL/GenBank/DDBJ databases">
        <authorList>
            <person name="Jaros S."/>
            <person name="Januszkiewicz K."/>
            <person name="Wedrychowicz H."/>
        </authorList>
    </citation>
    <scope>NUCLEOTIDE SEQUENCE [LARGE SCALE GENOMIC DNA]</scope>
    <source>
        <strain evidence="3 4">DSM 18772</strain>
    </source>
</reference>
<feature type="signal peptide" evidence="1">
    <location>
        <begin position="1"/>
        <end position="19"/>
    </location>
</feature>
<dbReference type="RefSeq" id="WP_143184446.1">
    <property type="nucleotide sequence ID" value="NZ_FQYR01000005.1"/>
</dbReference>
<dbReference type="OrthoDB" id="174170at2"/>
<gene>
    <name evidence="3" type="ORF">SAMN02745181_2872</name>
</gene>
<feature type="domain" description="3-keto-alpha-glucoside-1,2-lyase/3-keto-2-hydroxy-glucal hydratase" evidence="2">
    <location>
        <begin position="22"/>
        <end position="234"/>
    </location>
</feature>
<proteinExistence type="predicted"/>
<evidence type="ECO:0000259" key="2">
    <source>
        <dbReference type="Pfam" id="PF06439"/>
    </source>
</evidence>
<evidence type="ECO:0000313" key="4">
    <source>
        <dbReference type="Proteomes" id="UP000184510"/>
    </source>
</evidence>
<name>A0A1M6NIW3_9BACT</name>
<dbReference type="STRING" id="1123071.SAMN02745181_2872"/>
<accession>A0A1M6NIW3</accession>